<dbReference type="EMBL" id="CAJNOL010003714">
    <property type="protein sequence ID" value="CAF1571900.1"/>
    <property type="molecule type" value="Genomic_DNA"/>
</dbReference>
<evidence type="ECO:0000313" key="4">
    <source>
        <dbReference type="Proteomes" id="UP000663854"/>
    </source>
</evidence>
<feature type="region of interest" description="Disordered" evidence="1">
    <location>
        <begin position="1116"/>
        <end position="1140"/>
    </location>
</feature>
<feature type="compositionally biased region" description="Low complexity" evidence="1">
    <location>
        <begin position="540"/>
        <end position="567"/>
    </location>
</feature>
<dbReference type="EMBL" id="CAJNOH010002520">
    <property type="protein sequence ID" value="CAF1297726.1"/>
    <property type="molecule type" value="Genomic_DNA"/>
</dbReference>
<feature type="compositionally biased region" description="Low complexity" evidence="1">
    <location>
        <begin position="1072"/>
        <end position="1092"/>
    </location>
</feature>
<proteinExistence type="predicted"/>
<accession>A0A815D987</accession>
<name>A0A815D987_9BILA</name>
<feature type="compositionally biased region" description="Polar residues" evidence="1">
    <location>
        <begin position="1131"/>
        <end position="1140"/>
    </location>
</feature>
<evidence type="ECO:0000256" key="1">
    <source>
        <dbReference type="SAM" id="MobiDB-lite"/>
    </source>
</evidence>
<gene>
    <name evidence="3" type="ORF">JXQ802_LOCUS45289</name>
    <name evidence="2" type="ORF">PYM288_LOCUS29746</name>
</gene>
<feature type="compositionally biased region" description="Polar residues" evidence="1">
    <location>
        <begin position="470"/>
        <end position="488"/>
    </location>
</feature>
<feature type="region of interest" description="Disordered" evidence="1">
    <location>
        <begin position="785"/>
        <end position="816"/>
    </location>
</feature>
<reference evidence="2" key="1">
    <citation type="submission" date="2021-02" db="EMBL/GenBank/DDBJ databases">
        <authorList>
            <person name="Nowell W R."/>
        </authorList>
    </citation>
    <scope>NUCLEOTIDE SEQUENCE</scope>
</reference>
<evidence type="ECO:0000313" key="2">
    <source>
        <dbReference type="EMBL" id="CAF1297726.1"/>
    </source>
</evidence>
<feature type="region of interest" description="Disordered" evidence="1">
    <location>
        <begin position="468"/>
        <end position="488"/>
    </location>
</feature>
<keyword evidence="5" id="KW-1185">Reference proteome</keyword>
<organism evidence="2 4">
    <name type="scientific">Rotaria sordida</name>
    <dbReference type="NCBI Taxonomy" id="392033"/>
    <lineage>
        <taxon>Eukaryota</taxon>
        <taxon>Metazoa</taxon>
        <taxon>Spiralia</taxon>
        <taxon>Gnathifera</taxon>
        <taxon>Rotifera</taxon>
        <taxon>Eurotatoria</taxon>
        <taxon>Bdelloidea</taxon>
        <taxon>Philodinida</taxon>
        <taxon>Philodinidae</taxon>
        <taxon>Rotaria</taxon>
    </lineage>
</organism>
<feature type="compositionally biased region" description="Low complexity" evidence="1">
    <location>
        <begin position="1116"/>
        <end position="1130"/>
    </location>
</feature>
<sequence>MNNDDLVNMNSLDIWTFADQFRATVKSVTNISNEHPILTGMALGLNSTLEISEGNRKLPPCPMLLISNSDGLLQVYYFIHKSLPSICRIPEIIKPNQTLQSSMNNILGTTTSSTSSSQMLPFVLGQPTATTSSSSNGFSFTNFGFTSPSITNTNSQSKEKNMNNILSSIQSPVQTINTSTMDDLSKSINMNNLNKITTTTTKITTNNDQSSTIISNNKKLPQMVDEIQSKLKTLQIPLSKTSESTVNLDESLETLITTLNNMTTSLQTSIQSIKTMTSEHIESITRIENARHQIKLCQKENFYHLLKDRELDPWTQTRLDSIKNKYDQVKHNLNVLLQLTHKTIHNKSLSRDDNDIENEDFLPDLELLNTSQTMKQGIQKRLRELSHKVSDIEKDLQIIYTKFNKDLLSSKQYDSNLTKTTMSSQKLFHPLDSEILLYLQATHPDIDEIYVPQTPLIHLSSVNEQKKSSTIELTKPQTPIQTNSSPTIESESFKQMLRIVRASIDLYSGAASPEQLRELSNTISTSPLSSSIQKSNTISINKTPTIPKTTTTTTTTTHSKSPTVTKSLNTTIPSTNIVQIPAKTVTSPIPNISIIPATPTISSDISSKIQSNKPLIQTSTDLTKTSGDSVIRSLLNNNTVSTSPTPTSNLNQQLINSTTNQIIKSNIPNALTSQVTNQAPTTTITTSVQSISPTTKPIISTGLSSFGSKPILGSNALNLTPTTSPTTPFGITAATTANTGSLFGNVSITTTSAPSSLITTTAASATPTPFGTGFGAPTTTTTVTTSASTPFSTGFSTPTTTTTTTATTSPSTPFGTGFGTPTTTTTAATSPSTPFSIGFGTPTSTTTAATSVSAPFGTGFGTPTTSTPATSASSTGLFATATTSASTPFGTSLAFPTTTTATTSASGTGIFGTPATLTSTSSLFGSGFGTSTTTTSAPSTSLFGSTSTTSTSSPFGSGFGAALTSTAPSTSTFGSTTTTSPFGSGFGASSTASPGATFGGFGSTSTASTSGTSAFGSSGFPFTSTAKSTAGTSLFGSSSSTPAFGSSFSGFGTQANLSGSSTGFSFGGFGGAQPAETTTPTTTQSGFGSFGSPTATSSPFGGSIFGGTSGQTTGFGAAASSFGASSTQSANSPSFTTYRK</sequence>
<dbReference type="AlphaFoldDB" id="A0A815D987"/>
<evidence type="ECO:0000313" key="5">
    <source>
        <dbReference type="Proteomes" id="UP000663870"/>
    </source>
</evidence>
<dbReference type="Proteomes" id="UP000663870">
    <property type="component" value="Unassembled WGS sequence"/>
</dbReference>
<dbReference type="Proteomes" id="UP000663854">
    <property type="component" value="Unassembled WGS sequence"/>
</dbReference>
<comment type="caution">
    <text evidence="2">The sequence shown here is derived from an EMBL/GenBank/DDBJ whole genome shotgun (WGS) entry which is preliminary data.</text>
</comment>
<feature type="region of interest" description="Disordered" evidence="1">
    <location>
        <begin position="1068"/>
        <end position="1092"/>
    </location>
</feature>
<feature type="region of interest" description="Disordered" evidence="1">
    <location>
        <begin position="540"/>
        <end position="568"/>
    </location>
</feature>
<protein>
    <submittedName>
        <fullName evidence="2">Uncharacterized protein</fullName>
    </submittedName>
</protein>
<evidence type="ECO:0000313" key="3">
    <source>
        <dbReference type="EMBL" id="CAF1571900.1"/>
    </source>
</evidence>